<dbReference type="SUPFAM" id="SSF50249">
    <property type="entry name" value="Nucleic acid-binding proteins"/>
    <property type="match status" value="1"/>
</dbReference>
<dbReference type="PROSITE" id="PS51687">
    <property type="entry name" value="SAM_MT_RNA_M5U"/>
    <property type="match status" value="1"/>
</dbReference>
<comment type="caution">
    <text evidence="6">The sequence shown here is derived from an EMBL/GenBank/DDBJ whole genome shotgun (WGS) entry which is preliminary data.</text>
</comment>
<keyword evidence="1 4" id="KW-0489">Methyltransferase</keyword>
<feature type="binding site" evidence="4">
    <location>
        <position position="320"/>
    </location>
    <ligand>
        <name>S-adenosyl-L-methionine</name>
        <dbReference type="ChEBI" id="CHEBI:59789"/>
    </ligand>
</feature>
<dbReference type="RefSeq" id="WP_106988076.1">
    <property type="nucleotide sequence ID" value="NZ_DBGCOW010000108.1"/>
</dbReference>
<dbReference type="SUPFAM" id="SSF53335">
    <property type="entry name" value="S-adenosyl-L-methionine-dependent methyltransferases"/>
    <property type="match status" value="1"/>
</dbReference>
<dbReference type="InterPro" id="IPR025714">
    <property type="entry name" value="Methyltranfer_dom"/>
</dbReference>
<name>A0A2T3FY65_9FIRM</name>
<sequence length="435" mass="50090">MKTTVEIKKMGINGEGIGYINRKVVFVKGALLGETVEVDAQQYKNKNYYFGDLIRVVQASPMRVKNPCRANKECMGCNLLHYAYPAQLKHKKDLIKESLKKYTELDRSQIKIHDIVGMNQKKEFLTQVNLPIVDFKGKVTFGIYQRETKYLTVMTHCLKHHPLINQTLLDLEEILNNTKCKTYNDKFRTGLRFIKIRVFQDKIQLIFITGKDGLKDEVVAGIKKLKYVSGLFMSINTAKYQDFEKQGYKKIFGNSKEELYVDHQKYILSVKSSLPDHIEAFEVENKIIKTMIKESQKVISLNCGNGILEMNLPQEVVAIDNKKENIEDATYNAKALGKDNIRFVYGDSLKKMVPFAKKKDYDTVIIRGINRISDELKDTLRLGKVKTVIYVNSSTSMLAKDLQELSKYYKVIEIKAVDSHIYQSYVTSIVKLIKK</sequence>
<dbReference type="PANTHER" id="PTHR11061:SF30">
    <property type="entry name" value="TRNA (URACIL(54)-C(5))-METHYLTRANSFERASE"/>
    <property type="match status" value="1"/>
</dbReference>
<dbReference type="PANTHER" id="PTHR11061">
    <property type="entry name" value="RNA M5U METHYLTRANSFERASE"/>
    <property type="match status" value="1"/>
</dbReference>
<reference evidence="7" key="1">
    <citation type="submission" date="2018-03" db="EMBL/GenBank/DDBJ databases">
        <title>Lachnoclostridium SNUG30370 gen.nov., sp.nov., isolated from human faeces.</title>
        <authorList>
            <person name="Seo B."/>
            <person name="Jeon K."/>
            <person name="Ko G."/>
        </authorList>
    </citation>
    <scope>NUCLEOTIDE SEQUENCE [LARGE SCALE GENOMIC DNA]</scope>
    <source>
        <strain evidence="7">SNUG30370</strain>
    </source>
</reference>
<dbReference type="CDD" id="cd02440">
    <property type="entry name" value="AdoMet_MTases"/>
    <property type="match status" value="1"/>
</dbReference>
<dbReference type="InterPro" id="IPR010280">
    <property type="entry name" value="U5_MeTrfase_fam"/>
</dbReference>
<dbReference type="Gene3D" id="3.40.50.150">
    <property type="entry name" value="Vaccinia Virus protein VP39"/>
    <property type="match status" value="1"/>
</dbReference>
<gene>
    <name evidence="6" type="ORF">C7U55_07735</name>
</gene>
<keyword evidence="3 4" id="KW-0949">S-adenosyl-L-methionine</keyword>
<comment type="caution">
    <text evidence="4">Lacks conserved residue(s) required for the propagation of feature annotation.</text>
</comment>
<keyword evidence="7" id="KW-1185">Reference proteome</keyword>
<proteinExistence type="inferred from homology"/>
<feature type="domain" description="TRAM" evidence="5">
    <location>
        <begin position="1"/>
        <end position="55"/>
    </location>
</feature>
<dbReference type="GO" id="GO:0070041">
    <property type="term" value="F:rRNA (uridine-C5-)-methyltransferase activity"/>
    <property type="evidence" value="ECO:0007669"/>
    <property type="project" value="TreeGrafter"/>
</dbReference>
<dbReference type="InterPro" id="IPR029063">
    <property type="entry name" value="SAM-dependent_MTases_sf"/>
</dbReference>
<dbReference type="Proteomes" id="UP000241201">
    <property type="component" value="Unassembled WGS sequence"/>
</dbReference>
<comment type="similarity">
    <text evidence="4">Belongs to the class I-like SAM-binding methyltransferase superfamily. RNA M5U methyltransferase family.</text>
</comment>
<dbReference type="InterPro" id="IPR002792">
    <property type="entry name" value="TRAM_dom"/>
</dbReference>
<dbReference type="Pfam" id="PF01938">
    <property type="entry name" value="TRAM"/>
    <property type="match status" value="1"/>
</dbReference>
<dbReference type="AlphaFoldDB" id="A0A2T3FY65"/>
<dbReference type="InterPro" id="IPR012340">
    <property type="entry name" value="NA-bd_OB-fold"/>
</dbReference>
<dbReference type="Gene3D" id="2.40.50.140">
    <property type="entry name" value="Nucleic acid-binding proteins"/>
    <property type="match status" value="1"/>
</dbReference>
<dbReference type="PROSITE" id="PS50926">
    <property type="entry name" value="TRAM"/>
    <property type="match status" value="1"/>
</dbReference>
<organism evidence="6 7">
    <name type="scientific">Faecalibacillus faecis</name>
    <dbReference type="NCBI Taxonomy" id="1982628"/>
    <lineage>
        <taxon>Bacteria</taxon>
        <taxon>Bacillati</taxon>
        <taxon>Bacillota</taxon>
        <taxon>Erysipelotrichia</taxon>
        <taxon>Erysipelotrichales</taxon>
        <taxon>Coprobacillaceae</taxon>
        <taxon>Faecalibacillus</taxon>
    </lineage>
</organism>
<dbReference type="Pfam" id="PF13847">
    <property type="entry name" value="Methyltransf_31"/>
    <property type="match status" value="1"/>
</dbReference>
<evidence type="ECO:0000256" key="3">
    <source>
        <dbReference type="ARBA" id="ARBA00022691"/>
    </source>
</evidence>
<evidence type="ECO:0000256" key="2">
    <source>
        <dbReference type="ARBA" id="ARBA00022679"/>
    </source>
</evidence>
<evidence type="ECO:0000259" key="5">
    <source>
        <dbReference type="PROSITE" id="PS50926"/>
    </source>
</evidence>
<keyword evidence="2 4" id="KW-0808">Transferase</keyword>
<dbReference type="EMBL" id="PYLP01000008">
    <property type="protein sequence ID" value="PST40200.1"/>
    <property type="molecule type" value="Genomic_DNA"/>
</dbReference>
<evidence type="ECO:0000256" key="4">
    <source>
        <dbReference type="PROSITE-ProRule" id="PRU01024"/>
    </source>
</evidence>
<protein>
    <submittedName>
        <fullName evidence="6">23S rRNA (Uracil(1939)-C(5))-methyltransferase RlmD</fullName>
    </submittedName>
</protein>
<accession>A0A2T3FY65</accession>
<dbReference type="GO" id="GO:0070475">
    <property type="term" value="P:rRNA base methylation"/>
    <property type="evidence" value="ECO:0007669"/>
    <property type="project" value="TreeGrafter"/>
</dbReference>
<evidence type="ECO:0000256" key="1">
    <source>
        <dbReference type="ARBA" id="ARBA00022603"/>
    </source>
</evidence>
<evidence type="ECO:0000313" key="7">
    <source>
        <dbReference type="Proteomes" id="UP000241201"/>
    </source>
</evidence>
<dbReference type="GeneID" id="77470977"/>
<dbReference type="Gene3D" id="2.40.50.1070">
    <property type="match status" value="1"/>
</dbReference>
<evidence type="ECO:0000313" key="6">
    <source>
        <dbReference type="EMBL" id="PST40200.1"/>
    </source>
</evidence>